<gene>
    <name evidence="8" type="ORF">AUC68_02015</name>
</gene>
<comment type="subcellular location">
    <subcellularLocation>
        <location evidence="1">Cell membrane</location>
        <topology evidence="1">Multi-pass membrane protein</topology>
    </subcellularLocation>
</comment>
<evidence type="ECO:0000313" key="8">
    <source>
        <dbReference type="EMBL" id="ODR99923.1"/>
    </source>
</evidence>
<proteinExistence type="predicted"/>
<dbReference type="Gene3D" id="1.20.120.1220">
    <property type="match status" value="1"/>
</dbReference>
<feature type="transmembrane region" description="Helical" evidence="6">
    <location>
        <begin position="97"/>
        <end position="118"/>
    </location>
</feature>
<keyword evidence="4 6" id="KW-1133">Transmembrane helix</keyword>
<organism evidence="8 9">
    <name type="scientific">Methyloceanibacter methanicus</name>
    <dbReference type="NCBI Taxonomy" id="1774968"/>
    <lineage>
        <taxon>Bacteria</taxon>
        <taxon>Pseudomonadati</taxon>
        <taxon>Pseudomonadota</taxon>
        <taxon>Alphaproteobacteria</taxon>
        <taxon>Hyphomicrobiales</taxon>
        <taxon>Hyphomicrobiaceae</taxon>
        <taxon>Methyloceanibacter</taxon>
    </lineage>
</organism>
<accession>A0A1E3W2D7</accession>
<evidence type="ECO:0000256" key="1">
    <source>
        <dbReference type="ARBA" id="ARBA00004651"/>
    </source>
</evidence>
<dbReference type="OrthoDB" id="5329005at2"/>
<reference evidence="8 9" key="1">
    <citation type="journal article" date="2016" name="Environ. Microbiol.">
        <title>New Methyloceanibacter diversity from North Sea sediments includes methanotroph containing solely the soluble methane monooxygenase.</title>
        <authorList>
            <person name="Vekeman B."/>
            <person name="Kerckhof F.M."/>
            <person name="Cremers G."/>
            <person name="de Vos P."/>
            <person name="Vandamme P."/>
            <person name="Boon N."/>
            <person name="Op den Camp H.J."/>
            <person name="Heylen K."/>
        </authorList>
    </citation>
    <scope>NUCLEOTIDE SEQUENCE [LARGE SCALE GENOMIC DNA]</scope>
    <source>
        <strain evidence="8 9">R-67174</strain>
    </source>
</reference>
<evidence type="ECO:0000256" key="4">
    <source>
        <dbReference type="ARBA" id="ARBA00022989"/>
    </source>
</evidence>
<keyword evidence="9" id="KW-1185">Reference proteome</keyword>
<evidence type="ECO:0000313" key="9">
    <source>
        <dbReference type="Proteomes" id="UP000094501"/>
    </source>
</evidence>
<evidence type="ECO:0000256" key="5">
    <source>
        <dbReference type="ARBA" id="ARBA00023136"/>
    </source>
</evidence>
<dbReference type="Proteomes" id="UP000094501">
    <property type="component" value="Unassembled WGS sequence"/>
</dbReference>
<feature type="transmembrane region" description="Helical" evidence="6">
    <location>
        <begin position="28"/>
        <end position="51"/>
    </location>
</feature>
<dbReference type="STRING" id="1774968.AUC68_02015"/>
<dbReference type="AlphaFoldDB" id="A0A1E3W2D7"/>
<dbReference type="InterPro" id="IPR052218">
    <property type="entry name" value="Preflagellin_Peptidase"/>
</dbReference>
<comment type="caution">
    <text evidence="8">The sequence shown here is derived from an EMBL/GenBank/DDBJ whole genome shotgun (WGS) entry which is preliminary data.</text>
</comment>
<evidence type="ECO:0000259" key="7">
    <source>
        <dbReference type="Pfam" id="PF01478"/>
    </source>
</evidence>
<dbReference type="InterPro" id="IPR000045">
    <property type="entry name" value="Prepilin_IV_endopep_pep"/>
</dbReference>
<dbReference type="GO" id="GO:0004190">
    <property type="term" value="F:aspartic-type endopeptidase activity"/>
    <property type="evidence" value="ECO:0007669"/>
    <property type="project" value="InterPro"/>
</dbReference>
<keyword evidence="5 6" id="KW-0472">Membrane</keyword>
<dbReference type="EMBL" id="LPWG01000010">
    <property type="protein sequence ID" value="ODR99923.1"/>
    <property type="molecule type" value="Genomic_DNA"/>
</dbReference>
<evidence type="ECO:0000256" key="2">
    <source>
        <dbReference type="ARBA" id="ARBA00022475"/>
    </source>
</evidence>
<dbReference type="Pfam" id="PF01478">
    <property type="entry name" value="Peptidase_A24"/>
    <property type="match status" value="1"/>
</dbReference>
<feature type="domain" description="Prepilin type IV endopeptidase peptidase" evidence="7">
    <location>
        <begin position="10"/>
        <end position="113"/>
    </location>
</feature>
<dbReference type="PANTHER" id="PTHR36506">
    <property type="entry name" value="PREFLAGELLIN PEPTIDASE"/>
    <property type="match status" value="1"/>
</dbReference>
<keyword evidence="2" id="KW-1003">Cell membrane</keyword>
<feature type="transmembrane region" description="Helical" evidence="6">
    <location>
        <begin position="58"/>
        <end position="77"/>
    </location>
</feature>
<evidence type="ECO:0000256" key="3">
    <source>
        <dbReference type="ARBA" id="ARBA00022692"/>
    </source>
</evidence>
<evidence type="ECO:0000256" key="6">
    <source>
        <dbReference type="SAM" id="Phobius"/>
    </source>
</evidence>
<dbReference type="RefSeq" id="WP_069436762.1">
    <property type="nucleotide sequence ID" value="NZ_LPWG01000010.1"/>
</dbReference>
<dbReference type="GO" id="GO:0005886">
    <property type="term" value="C:plasma membrane"/>
    <property type="evidence" value="ECO:0007669"/>
    <property type="project" value="UniProtKB-SubCell"/>
</dbReference>
<dbReference type="PANTHER" id="PTHR36506:SF1">
    <property type="entry name" value="PREFLAGELLIN PEPTIDASE"/>
    <property type="match status" value="1"/>
</dbReference>
<sequence>MVTDLLIISIFPLAMAFAAAYDLFSMTIPNWLSLAVVAGFAVLASLVGIGWEAAGLHVVLALGALVITFALFSFGWIGGGDAKFFAATCLWMGPELILGYAVYAAVLGGLLTLVLLLVRSMPLPATLYSQQWITRLHDSNEGVPYGIALAAAGLLVYPDTPFMAALGG</sequence>
<keyword evidence="3 6" id="KW-0812">Transmembrane</keyword>
<protein>
    <submittedName>
        <fullName evidence="8">Peptidase</fullName>
    </submittedName>
</protein>
<name>A0A1E3W2D7_9HYPH</name>